<accession>A0AA86PB82</accession>
<gene>
    <name evidence="1" type="ORF">HINF_LOCUS22181</name>
    <name evidence="2" type="ORF">HINF_LOCUS68699</name>
</gene>
<dbReference type="Proteomes" id="UP001642409">
    <property type="component" value="Unassembled WGS sequence"/>
</dbReference>
<keyword evidence="3" id="KW-1185">Reference proteome</keyword>
<evidence type="ECO:0000313" key="1">
    <source>
        <dbReference type="EMBL" id="CAI9934536.1"/>
    </source>
</evidence>
<comment type="caution">
    <text evidence="1">The sequence shown here is derived from an EMBL/GenBank/DDBJ whole genome shotgun (WGS) entry which is preliminary data.</text>
</comment>
<name>A0AA86PB82_9EUKA</name>
<dbReference type="EMBL" id="CATOUU010000571">
    <property type="protein sequence ID" value="CAI9934536.1"/>
    <property type="molecule type" value="Genomic_DNA"/>
</dbReference>
<proteinExistence type="predicted"/>
<reference evidence="1" key="1">
    <citation type="submission" date="2023-06" db="EMBL/GenBank/DDBJ databases">
        <authorList>
            <person name="Kurt Z."/>
        </authorList>
    </citation>
    <scope>NUCLEOTIDE SEQUENCE</scope>
</reference>
<reference evidence="2 3" key="2">
    <citation type="submission" date="2024-07" db="EMBL/GenBank/DDBJ databases">
        <authorList>
            <person name="Akdeniz Z."/>
        </authorList>
    </citation>
    <scope>NUCLEOTIDE SEQUENCE [LARGE SCALE GENOMIC DNA]</scope>
</reference>
<dbReference type="AlphaFoldDB" id="A0AA86PB82"/>
<evidence type="ECO:0000313" key="2">
    <source>
        <dbReference type="EMBL" id="CAL6097001.1"/>
    </source>
</evidence>
<organism evidence="1">
    <name type="scientific">Hexamita inflata</name>
    <dbReference type="NCBI Taxonomy" id="28002"/>
    <lineage>
        <taxon>Eukaryota</taxon>
        <taxon>Metamonada</taxon>
        <taxon>Diplomonadida</taxon>
        <taxon>Hexamitidae</taxon>
        <taxon>Hexamitinae</taxon>
        <taxon>Hexamita</taxon>
    </lineage>
</organism>
<evidence type="ECO:0000313" key="3">
    <source>
        <dbReference type="Proteomes" id="UP001642409"/>
    </source>
</evidence>
<dbReference type="EMBL" id="CAXDID020000490">
    <property type="protein sequence ID" value="CAL6097001.1"/>
    <property type="molecule type" value="Genomic_DNA"/>
</dbReference>
<protein>
    <submittedName>
        <fullName evidence="2">Hypothetical_protein</fullName>
    </submittedName>
</protein>
<sequence>MDFRCVTQVAKQYFVNYCKVSLRLRQSPKKIIIEKSMYVVKIEKTTTLNLQDCSLEQISQFKRPTEIKSIAQIMIFGRISHQFGIISESEEVLSVNLRIIKTSSIAKSEHGTEMQTFGVFIVKWKPVLVLYIKYKLKM</sequence>